<organism evidence="1 2">
    <name type="scientific">Parvularcula marina</name>
    <dbReference type="NCBI Taxonomy" id="2292771"/>
    <lineage>
        <taxon>Bacteria</taxon>
        <taxon>Pseudomonadati</taxon>
        <taxon>Pseudomonadota</taxon>
        <taxon>Alphaproteobacteria</taxon>
        <taxon>Parvularculales</taxon>
        <taxon>Parvularculaceae</taxon>
        <taxon>Parvularcula</taxon>
    </lineage>
</organism>
<sequence length="125" mass="14375">MAIFKALHPVCPVLDMSVHLHFWGKLGFLPVFGDREPYETADYVGIARDGLELHLQTFTREQLQETQTMALRIEMTGKQALEALHDEWKERISISAPLAEKPWGTVEFGFYDPANTPFFFYVDRG</sequence>
<dbReference type="Gene3D" id="3.10.180.10">
    <property type="entry name" value="2,3-Dihydroxybiphenyl 1,2-Dioxygenase, domain 1"/>
    <property type="match status" value="1"/>
</dbReference>
<reference evidence="1 2" key="1">
    <citation type="submission" date="2018-08" db="EMBL/GenBank/DDBJ databases">
        <title>Parvularcula sp. SM1705, isolated from surface water of the South Sea China.</title>
        <authorList>
            <person name="Sun L."/>
        </authorList>
    </citation>
    <scope>NUCLEOTIDE SEQUENCE [LARGE SCALE GENOMIC DNA]</scope>
    <source>
        <strain evidence="1 2">SM1705</strain>
    </source>
</reference>
<name>A0A371RGU9_9PROT</name>
<dbReference type="InParanoid" id="A0A371RGU9"/>
<accession>A0A371RGU9</accession>
<dbReference type="AlphaFoldDB" id="A0A371RGU9"/>
<proteinExistence type="predicted"/>
<evidence type="ECO:0000313" key="2">
    <source>
        <dbReference type="Proteomes" id="UP000264589"/>
    </source>
</evidence>
<comment type="caution">
    <text evidence="1">The sequence shown here is derived from an EMBL/GenBank/DDBJ whole genome shotgun (WGS) entry which is preliminary data.</text>
</comment>
<dbReference type="InterPro" id="IPR029068">
    <property type="entry name" value="Glyas_Bleomycin-R_OHBP_Dase"/>
</dbReference>
<evidence type="ECO:0000313" key="1">
    <source>
        <dbReference type="EMBL" id="RFB04671.1"/>
    </source>
</evidence>
<protein>
    <submittedName>
        <fullName evidence="1">Uncharacterized protein</fullName>
    </submittedName>
</protein>
<gene>
    <name evidence="1" type="ORF">DX908_04885</name>
</gene>
<keyword evidence="2" id="KW-1185">Reference proteome</keyword>
<dbReference type="SUPFAM" id="SSF54593">
    <property type="entry name" value="Glyoxalase/Bleomycin resistance protein/Dihydroxybiphenyl dioxygenase"/>
    <property type="match status" value="1"/>
</dbReference>
<dbReference type="OrthoDB" id="9803104at2"/>
<dbReference type="RefSeq" id="WP_116391303.1">
    <property type="nucleotide sequence ID" value="NZ_QUQO01000001.1"/>
</dbReference>
<dbReference type="Proteomes" id="UP000264589">
    <property type="component" value="Unassembled WGS sequence"/>
</dbReference>
<dbReference type="EMBL" id="QUQO01000001">
    <property type="protein sequence ID" value="RFB04671.1"/>
    <property type="molecule type" value="Genomic_DNA"/>
</dbReference>